<dbReference type="EMBL" id="CAJNOJ010000034">
    <property type="protein sequence ID" value="CAF0907204.1"/>
    <property type="molecule type" value="Genomic_DNA"/>
</dbReference>
<organism evidence="1 4">
    <name type="scientific">Adineta ricciae</name>
    <name type="common">Rotifer</name>
    <dbReference type="NCBI Taxonomy" id="249248"/>
    <lineage>
        <taxon>Eukaryota</taxon>
        <taxon>Metazoa</taxon>
        <taxon>Spiralia</taxon>
        <taxon>Gnathifera</taxon>
        <taxon>Rotifera</taxon>
        <taxon>Eurotatoria</taxon>
        <taxon>Bdelloidea</taxon>
        <taxon>Adinetida</taxon>
        <taxon>Adinetidae</taxon>
        <taxon>Adineta</taxon>
    </lineage>
</organism>
<dbReference type="Proteomes" id="UP000663828">
    <property type="component" value="Unassembled WGS sequence"/>
</dbReference>
<protein>
    <submittedName>
        <fullName evidence="1">Uncharacterized protein</fullName>
    </submittedName>
</protein>
<evidence type="ECO:0000313" key="2">
    <source>
        <dbReference type="EMBL" id="CAF1128086.1"/>
    </source>
</evidence>
<dbReference type="Proteomes" id="UP000663852">
    <property type="component" value="Unassembled WGS sequence"/>
</dbReference>
<proteinExistence type="predicted"/>
<evidence type="ECO:0000313" key="1">
    <source>
        <dbReference type="EMBL" id="CAF0907204.1"/>
    </source>
</evidence>
<dbReference type="EMBL" id="CAJNOR010001357">
    <property type="protein sequence ID" value="CAF1128086.1"/>
    <property type="molecule type" value="Genomic_DNA"/>
</dbReference>
<dbReference type="OrthoDB" id="10041360at2759"/>
<gene>
    <name evidence="1" type="ORF">EDS130_LOCUS10081</name>
    <name evidence="2" type="ORF">XAT740_LOCUS19751</name>
</gene>
<evidence type="ECO:0000313" key="4">
    <source>
        <dbReference type="Proteomes" id="UP000663852"/>
    </source>
</evidence>
<keyword evidence="3" id="KW-1185">Reference proteome</keyword>
<comment type="caution">
    <text evidence="1">The sequence shown here is derived from an EMBL/GenBank/DDBJ whole genome shotgun (WGS) entry which is preliminary data.</text>
</comment>
<name>A0A814A3S0_ADIRI</name>
<accession>A0A814A3S0</accession>
<reference evidence="1" key="1">
    <citation type="submission" date="2021-02" db="EMBL/GenBank/DDBJ databases">
        <authorList>
            <person name="Nowell W R."/>
        </authorList>
    </citation>
    <scope>NUCLEOTIDE SEQUENCE</scope>
</reference>
<sequence>MTSSIVAKNFLSHIGFSHSNASDLMNKFGNDMSRLMGTSHQELIENSLPLDLRLRLLRAIRCFHREKWSKYLMNHISSLQQHDAFEKLVYHLIKCHIWIMYACWTVNYIRKYLVIMDHTDHQALGLLCDKLQYLKQTVVQLNEMISVIKKHLS</sequence>
<evidence type="ECO:0000313" key="3">
    <source>
        <dbReference type="Proteomes" id="UP000663828"/>
    </source>
</evidence>
<dbReference type="AlphaFoldDB" id="A0A814A3S0"/>